<reference evidence="2" key="1">
    <citation type="submission" date="2006-01" db="EMBL/GenBank/DDBJ databases">
        <title>Genome of the cyst-dividing bacterium Ramlibacter tataouinensis.</title>
        <authorList>
            <person name="Barakat M."/>
            <person name="Ortet P."/>
            <person name="De Luca G."/>
            <person name="Jourlin-Castelli C."/>
            <person name="Ansaldi M."/>
            <person name="Py B."/>
            <person name="Fichant G."/>
            <person name="Coutinho P."/>
            <person name="Voulhoux R."/>
            <person name="Bastien O."/>
            <person name="Roy S."/>
            <person name="Marechal E."/>
            <person name="Henrissat B."/>
            <person name="Quentin Y."/>
            <person name="Noirot P."/>
            <person name="Filloux A."/>
            <person name="Mejean V."/>
            <person name="DuBow M."/>
            <person name="Barras F."/>
            <person name="Heulin T."/>
        </authorList>
    </citation>
    <scope>NUCLEOTIDE SEQUENCE [LARGE SCALE GENOMIC DNA]</scope>
    <source>
        <strain evidence="2">ATCC BAA-407 / DSM 14655 / LMG 21543 / TTB310</strain>
    </source>
</reference>
<evidence type="ECO:0000313" key="2">
    <source>
        <dbReference type="Proteomes" id="UP000008385"/>
    </source>
</evidence>
<gene>
    <name evidence="1" type="ordered locus">Rta_20620</name>
</gene>
<dbReference type="STRING" id="365046.Rta_20620"/>
<dbReference type="AlphaFoldDB" id="F5XYH9"/>
<dbReference type="OrthoDB" id="8705843at2"/>
<proteinExistence type="predicted"/>
<keyword evidence="2" id="KW-1185">Reference proteome</keyword>
<dbReference type="KEGG" id="rta:Rta_20620"/>
<reference evidence="1 2" key="2">
    <citation type="journal article" date="2011" name="PLoS ONE">
        <title>The Cyst-Dividing Bacterium Ramlibacter tataouinensis TTB310 Genome Reveals a Well-Stocked Toolbox for Adaptation to a Desert Environment.</title>
        <authorList>
            <person name="De Luca G."/>
            <person name="Barakat M."/>
            <person name="Ortet P."/>
            <person name="Fochesato S."/>
            <person name="Jourlin-Castelli C."/>
            <person name="Ansaldi M."/>
            <person name="Py B."/>
            <person name="Fichant G."/>
            <person name="Coutinho P.M."/>
            <person name="Voulhoux R."/>
            <person name="Bastien O."/>
            <person name="Marechal E."/>
            <person name="Henrissat B."/>
            <person name="Quentin Y."/>
            <person name="Noirot P."/>
            <person name="Filloux A."/>
            <person name="Mejean V."/>
            <person name="Dubow M.S."/>
            <person name="Barras F."/>
            <person name="Barbe V."/>
            <person name="Weissenbach J."/>
            <person name="Mihalcescu I."/>
            <person name="Vermeglio A."/>
            <person name="Achouak W."/>
            <person name="Heulin T."/>
        </authorList>
    </citation>
    <scope>NUCLEOTIDE SEQUENCE [LARGE SCALE GENOMIC DNA]</scope>
    <source>
        <strain evidence="2">ATCC BAA-407 / DSM 14655 / LMG 21543 / TTB310</strain>
    </source>
</reference>
<protein>
    <recommendedName>
        <fullName evidence="3">DUF2783 domain-containing protein</fullName>
    </recommendedName>
</protein>
<dbReference type="Proteomes" id="UP000008385">
    <property type="component" value="Chromosome"/>
</dbReference>
<sequence length="60" mass="6504">MTDADLDRSYAAVREALAEVGPDKAQLFLSMLCLALMARHPSAEMVLPLVENVRAQCAAE</sequence>
<dbReference type="RefSeq" id="WP_013901387.1">
    <property type="nucleotide sequence ID" value="NC_015677.1"/>
</dbReference>
<evidence type="ECO:0000313" key="1">
    <source>
        <dbReference type="EMBL" id="AEG93155.1"/>
    </source>
</evidence>
<organism evidence="1 2">
    <name type="scientific">Ramlibacter tataouinensis (strain ATCC BAA-407 / DSM 14655 / LMG 21543 / TTB310)</name>
    <dbReference type="NCBI Taxonomy" id="365046"/>
    <lineage>
        <taxon>Bacteria</taxon>
        <taxon>Pseudomonadati</taxon>
        <taxon>Pseudomonadota</taxon>
        <taxon>Betaproteobacteria</taxon>
        <taxon>Burkholderiales</taxon>
        <taxon>Comamonadaceae</taxon>
        <taxon>Ramlibacter</taxon>
    </lineage>
</organism>
<name>F5XYH9_RAMTT</name>
<dbReference type="EMBL" id="CP000245">
    <property type="protein sequence ID" value="AEG93155.1"/>
    <property type="molecule type" value="Genomic_DNA"/>
</dbReference>
<evidence type="ECO:0008006" key="3">
    <source>
        <dbReference type="Google" id="ProtNLM"/>
    </source>
</evidence>
<dbReference type="eggNOG" id="ENOG502ZS5X">
    <property type="taxonomic scope" value="Bacteria"/>
</dbReference>
<dbReference type="HOGENOM" id="CLU_199478_0_0_4"/>
<accession>F5XYH9</accession>